<evidence type="ECO:0000256" key="2">
    <source>
        <dbReference type="SAM" id="Phobius"/>
    </source>
</evidence>
<feature type="domain" description="Sodium symporter small subunit" evidence="3">
    <location>
        <begin position="28"/>
        <end position="90"/>
    </location>
</feature>
<dbReference type="Pfam" id="PF13937">
    <property type="entry name" value="DUF4212"/>
    <property type="match status" value="1"/>
</dbReference>
<accession>A0A939KDI9</accession>
<keyword evidence="2" id="KW-0472">Membrane</keyword>
<name>A0A939KDI9_9BURK</name>
<feature type="transmembrane region" description="Helical" evidence="2">
    <location>
        <begin position="30"/>
        <end position="51"/>
    </location>
</feature>
<organism evidence="4 5">
    <name type="scientific">Comamonas denitrificans</name>
    <dbReference type="NCBI Taxonomy" id="117506"/>
    <lineage>
        <taxon>Bacteria</taxon>
        <taxon>Pseudomonadati</taxon>
        <taxon>Pseudomonadota</taxon>
        <taxon>Betaproteobacteria</taxon>
        <taxon>Burkholderiales</taxon>
        <taxon>Comamonadaceae</taxon>
        <taxon>Comamonas</taxon>
    </lineage>
</organism>
<keyword evidence="2" id="KW-0812">Transmembrane</keyword>
<protein>
    <submittedName>
        <fullName evidence="4">DUF4212 domain-containing protein</fullName>
    </submittedName>
</protein>
<keyword evidence="5" id="KW-1185">Reference proteome</keyword>
<dbReference type="RefSeq" id="WP_207574932.1">
    <property type="nucleotide sequence ID" value="NZ_JAFNME010000010.1"/>
</dbReference>
<evidence type="ECO:0000313" key="5">
    <source>
        <dbReference type="Proteomes" id="UP000664731"/>
    </source>
</evidence>
<dbReference type="NCBIfam" id="TIGR03647">
    <property type="entry name" value="Na_symport_sm"/>
    <property type="match status" value="1"/>
</dbReference>
<sequence>MPEQVSAQHDEAAAVAVEVFPPDLHDTHHLWLKASLLTVWVVVTFGGAYFARVLQKGGGQWGYWMAAQGSVLVFLAIVVFYSWAMARFERRDAQATDPGPPPLEDGADDTAL</sequence>
<comment type="caution">
    <text evidence="4">The sequence shown here is derived from an EMBL/GenBank/DDBJ whole genome shotgun (WGS) entry which is preliminary data.</text>
</comment>
<proteinExistence type="predicted"/>
<dbReference type="EMBL" id="JAFNME010000010">
    <property type="protein sequence ID" value="MBO1249409.1"/>
    <property type="molecule type" value="Genomic_DNA"/>
</dbReference>
<keyword evidence="2" id="KW-1133">Transmembrane helix</keyword>
<feature type="transmembrane region" description="Helical" evidence="2">
    <location>
        <begin position="63"/>
        <end position="84"/>
    </location>
</feature>
<dbReference type="AlphaFoldDB" id="A0A939KDI9"/>
<dbReference type="Proteomes" id="UP000664731">
    <property type="component" value="Unassembled WGS sequence"/>
</dbReference>
<reference evidence="4" key="1">
    <citation type="submission" date="2021-03" db="EMBL/GenBank/DDBJ databases">
        <title>Comamonas denitrificans.</title>
        <authorList>
            <person name="Finster K."/>
        </authorList>
    </citation>
    <scope>NUCLEOTIDE SEQUENCE</scope>
    <source>
        <strain evidence="4">MM2021_4</strain>
    </source>
</reference>
<gene>
    <name evidence="4" type="ORF">J1777_06100</name>
</gene>
<feature type="region of interest" description="Disordered" evidence="1">
    <location>
        <begin position="92"/>
        <end position="112"/>
    </location>
</feature>
<evidence type="ECO:0000313" key="4">
    <source>
        <dbReference type="EMBL" id="MBO1249409.1"/>
    </source>
</evidence>
<evidence type="ECO:0000259" key="3">
    <source>
        <dbReference type="Pfam" id="PF13937"/>
    </source>
</evidence>
<evidence type="ECO:0000256" key="1">
    <source>
        <dbReference type="SAM" id="MobiDB-lite"/>
    </source>
</evidence>
<dbReference type="InterPro" id="IPR019886">
    <property type="entry name" value="Na_symporter_ssu"/>
</dbReference>